<sequence length="99" mass="11321">MRKFMKKKLLALACFLSACFSSAFGENSFVSESAFLAKVVTVSGLQFQEQNGHVPYSFYYPYEYGYYYPETYGGYTGTSQGNEDCYSHLENGTFFYQCD</sequence>
<proteinExistence type="predicted"/>
<evidence type="ECO:0008006" key="4">
    <source>
        <dbReference type="Google" id="ProtNLM"/>
    </source>
</evidence>
<reference evidence="2 3" key="1">
    <citation type="journal article" date="2020" name="Data Brief">
        <title>Data of de novo genome assembly of the Chlamydia psittaci strain isolated from the livestock in Volga Region, Russian Federation.</title>
        <authorList>
            <person name="Feodorova V.A."/>
            <person name="Zaitsev S.S."/>
            <person name="Khizhnyakova M.A."/>
            <person name="Saltykov Y.V."/>
            <person name="Evstifeev V.V."/>
            <person name="Khusainov F.M."/>
            <person name="Yakovlev S.I."/>
            <person name="Larionova O.S."/>
            <person name="Motin V.L."/>
        </authorList>
    </citation>
    <scope>NUCLEOTIDE SEQUENCE [LARGE SCALE GENOMIC DNA]</scope>
    <source>
        <strain evidence="2 3">Rostinovo-70</strain>
    </source>
</reference>
<feature type="signal peptide" evidence="1">
    <location>
        <begin position="1"/>
        <end position="25"/>
    </location>
</feature>
<dbReference type="PROSITE" id="PS51257">
    <property type="entry name" value="PROKAR_LIPOPROTEIN"/>
    <property type="match status" value="1"/>
</dbReference>
<protein>
    <recommendedName>
        <fullName evidence="4">Lipoprotein</fullName>
    </recommendedName>
</protein>
<keyword evidence="3" id="KW-1185">Reference proteome</keyword>
<organism evidence="2 3">
    <name type="scientific">Chlamydophila parapsittaci</name>
    <dbReference type="NCBI Taxonomy" id="344886"/>
    <lineage>
        <taxon>Bacteria</taxon>
        <taxon>Pseudomonadati</taxon>
        <taxon>Chlamydiota</taxon>
        <taxon>Chlamydiia</taxon>
        <taxon>Chlamydiales</taxon>
        <taxon>Chlamydiaceae</taxon>
        <taxon>Chlamydia/Chlamydophila group</taxon>
        <taxon>Chlamydia</taxon>
    </lineage>
</organism>
<keyword evidence="1" id="KW-0732">Signal</keyword>
<evidence type="ECO:0000313" key="3">
    <source>
        <dbReference type="Proteomes" id="UP000320536"/>
    </source>
</evidence>
<accession>A0ABX5VWL2</accession>
<evidence type="ECO:0000313" key="2">
    <source>
        <dbReference type="EMBL" id="QDE36948.1"/>
    </source>
</evidence>
<feature type="chain" id="PRO_5045383314" description="Lipoprotein" evidence="1">
    <location>
        <begin position="26"/>
        <end position="99"/>
    </location>
</feature>
<evidence type="ECO:0000256" key="1">
    <source>
        <dbReference type="SAM" id="SignalP"/>
    </source>
</evidence>
<name>A0ABX5VWL2_9CHLA</name>
<dbReference type="EMBL" id="CP041038">
    <property type="protein sequence ID" value="QDE36948.1"/>
    <property type="molecule type" value="Genomic_DNA"/>
</dbReference>
<gene>
    <name evidence="2" type="ORF">FI836_01265</name>
</gene>
<dbReference type="Proteomes" id="UP000320536">
    <property type="component" value="Chromosome"/>
</dbReference>